<dbReference type="PANTHER" id="PTHR43479">
    <property type="entry name" value="ACREF/ENVCD OPERON REPRESSOR-RELATED"/>
    <property type="match status" value="1"/>
</dbReference>
<dbReference type="PRINTS" id="PR00455">
    <property type="entry name" value="HTHTETR"/>
</dbReference>
<dbReference type="SUPFAM" id="SSF46689">
    <property type="entry name" value="Homeodomain-like"/>
    <property type="match status" value="1"/>
</dbReference>
<evidence type="ECO:0000313" key="4">
    <source>
        <dbReference type="EMBL" id="NAS14012.1"/>
    </source>
</evidence>
<proteinExistence type="predicted"/>
<dbReference type="PANTHER" id="PTHR43479:SF11">
    <property type="entry name" value="ACREF_ENVCD OPERON REPRESSOR-RELATED"/>
    <property type="match status" value="1"/>
</dbReference>
<evidence type="ECO:0000259" key="3">
    <source>
        <dbReference type="PROSITE" id="PS50977"/>
    </source>
</evidence>
<dbReference type="GO" id="GO:0003677">
    <property type="term" value="F:DNA binding"/>
    <property type="evidence" value="ECO:0007669"/>
    <property type="project" value="UniProtKB-UniRule"/>
</dbReference>
<feature type="DNA-binding region" description="H-T-H motif" evidence="2">
    <location>
        <begin position="25"/>
        <end position="44"/>
    </location>
</feature>
<sequence length="172" mass="19711">MISKKEKILNTALELFASEGYTAVSTRRIAEKAGVSEGLIFRHYKSKKGLLDAIKVQAGERTINLFAPIILQADPKKAIRMAISLPFEIPAKEYPFWKLLFKLKWETDYSEDNKMQPLINKLSWSFSQLDYKSPKKEAEILSHIIEGISTTILRDGKEAQMSLKQFLIRKYG</sequence>
<evidence type="ECO:0000256" key="2">
    <source>
        <dbReference type="PROSITE-ProRule" id="PRU00335"/>
    </source>
</evidence>
<organism evidence="4 5">
    <name type="scientific">Poritiphilus flavus</name>
    <dbReference type="NCBI Taxonomy" id="2697053"/>
    <lineage>
        <taxon>Bacteria</taxon>
        <taxon>Pseudomonadati</taxon>
        <taxon>Bacteroidota</taxon>
        <taxon>Flavobacteriia</taxon>
        <taxon>Flavobacteriales</taxon>
        <taxon>Flavobacteriaceae</taxon>
        <taxon>Poritiphilus</taxon>
    </lineage>
</organism>
<dbReference type="InterPro" id="IPR009057">
    <property type="entry name" value="Homeodomain-like_sf"/>
</dbReference>
<reference evidence="4 5" key="1">
    <citation type="submission" date="2020-01" db="EMBL/GenBank/DDBJ databases">
        <title>Bacteria diversity of Porities sp.</title>
        <authorList>
            <person name="Wang G."/>
        </authorList>
    </citation>
    <scope>NUCLEOTIDE SEQUENCE [LARGE SCALE GENOMIC DNA]</scope>
    <source>
        <strain evidence="4 5">R33</strain>
    </source>
</reference>
<dbReference type="InterPro" id="IPR050624">
    <property type="entry name" value="HTH-type_Tx_Regulator"/>
</dbReference>
<dbReference type="Proteomes" id="UP000475249">
    <property type="component" value="Unassembled WGS sequence"/>
</dbReference>
<keyword evidence="5" id="KW-1185">Reference proteome</keyword>
<comment type="caution">
    <text evidence="4">The sequence shown here is derived from an EMBL/GenBank/DDBJ whole genome shotgun (WGS) entry which is preliminary data.</text>
</comment>
<dbReference type="Gene3D" id="1.10.357.10">
    <property type="entry name" value="Tetracycline Repressor, domain 2"/>
    <property type="match status" value="1"/>
</dbReference>
<dbReference type="InterPro" id="IPR001647">
    <property type="entry name" value="HTH_TetR"/>
</dbReference>
<gene>
    <name evidence="4" type="ORF">GTQ38_18510</name>
</gene>
<dbReference type="EMBL" id="WXYO01000008">
    <property type="protein sequence ID" value="NAS14012.1"/>
    <property type="molecule type" value="Genomic_DNA"/>
</dbReference>
<accession>A0A6L9EH90</accession>
<protein>
    <submittedName>
        <fullName evidence="4">TetR family transcriptional regulator</fullName>
    </submittedName>
</protein>
<evidence type="ECO:0000256" key="1">
    <source>
        <dbReference type="ARBA" id="ARBA00023125"/>
    </source>
</evidence>
<feature type="domain" description="HTH tetR-type" evidence="3">
    <location>
        <begin position="2"/>
        <end position="62"/>
    </location>
</feature>
<name>A0A6L9EH90_9FLAO</name>
<dbReference type="PROSITE" id="PS50977">
    <property type="entry name" value="HTH_TETR_2"/>
    <property type="match status" value="1"/>
</dbReference>
<dbReference type="AlphaFoldDB" id="A0A6L9EH90"/>
<keyword evidence="1 2" id="KW-0238">DNA-binding</keyword>
<dbReference type="Pfam" id="PF00440">
    <property type="entry name" value="TetR_N"/>
    <property type="match status" value="1"/>
</dbReference>
<dbReference type="RefSeq" id="WP_161437042.1">
    <property type="nucleotide sequence ID" value="NZ_WXYO01000008.1"/>
</dbReference>
<evidence type="ECO:0000313" key="5">
    <source>
        <dbReference type="Proteomes" id="UP000475249"/>
    </source>
</evidence>